<dbReference type="EMBL" id="JAQQWM010000008">
    <property type="protein sequence ID" value="KAK8052956.1"/>
    <property type="molecule type" value="Genomic_DNA"/>
</dbReference>
<name>A0ABR1U443_9PEZI</name>
<protein>
    <submittedName>
        <fullName evidence="1">Uncharacterized protein</fullName>
    </submittedName>
</protein>
<organism evidence="1 2">
    <name type="scientific">Apiospora saccharicola</name>
    <dbReference type="NCBI Taxonomy" id="335842"/>
    <lineage>
        <taxon>Eukaryota</taxon>
        <taxon>Fungi</taxon>
        <taxon>Dikarya</taxon>
        <taxon>Ascomycota</taxon>
        <taxon>Pezizomycotina</taxon>
        <taxon>Sordariomycetes</taxon>
        <taxon>Xylariomycetidae</taxon>
        <taxon>Amphisphaeriales</taxon>
        <taxon>Apiosporaceae</taxon>
        <taxon>Apiospora</taxon>
    </lineage>
</organism>
<evidence type="ECO:0000313" key="1">
    <source>
        <dbReference type="EMBL" id="KAK8052956.1"/>
    </source>
</evidence>
<proteinExistence type="predicted"/>
<gene>
    <name evidence="1" type="ORF">PG996_012257</name>
</gene>
<evidence type="ECO:0000313" key="2">
    <source>
        <dbReference type="Proteomes" id="UP001446871"/>
    </source>
</evidence>
<accession>A0ABR1U443</accession>
<keyword evidence="2" id="KW-1185">Reference proteome</keyword>
<sequence length="227" mass="26399">MPTGQLTSPLLRVNHEARAVFLKSFPVAADVFKTEVGPHNVWSRFLLVERTPVGELHINRHLYYDMASLREKSRHTGVVYLCPETDIFVLGFGPITGSARNLPRYRKIFECQSSPLPRQMTNSIKQFLCLAPFKPCPYSHIEASWDIMNVDSYPSAQTYRYVEAYGKDRGRDTFTFDERLEWERLRWSATNTPREFKMDLAQTKVPVRMHWVVHNGQRCIDKTTTLD</sequence>
<reference evidence="1 2" key="1">
    <citation type="submission" date="2023-01" db="EMBL/GenBank/DDBJ databases">
        <title>Analysis of 21 Apiospora genomes using comparative genomics revels a genus with tremendous synthesis potential of carbohydrate active enzymes and secondary metabolites.</title>
        <authorList>
            <person name="Sorensen T."/>
        </authorList>
    </citation>
    <scope>NUCLEOTIDE SEQUENCE [LARGE SCALE GENOMIC DNA]</scope>
    <source>
        <strain evidence="1 2">CBS 83171</strain>
    </source>
</reference>
<dbReference type="Proteomes" id="UP001446871">
    <property type="component" value="Unassembled WGS sequence"/>
</dbReference>
<comment type="caution">
    <text evidence="1">The sequence shown here is derived from an EMBL/GenBank/DDBJ whole genome shotgun (WGS) entry which is preliminary data.</text>
</comment>